<dbReference type="InterPro" id="IPR044941">
    <property type="entry name" value="EutB_N_sf"/>
</dbReference>
<organism evidence="2 3">
    <name type="scientific">Candidatus Pseudogracilibacillus intestinigallinarum</name>
    <dbReference type="NCBI Taxonomy" id="2838742"/>
    <lineage>
        <taxon>Bacteria</taxon>
        <taxon>Bacillati</taxon>
        <taxon>Bacillota</taxon>
        <taxon>Bacilli</taxon>
        <taxon>Bacillales</taxon>
        <taxon>Bacillaceae</taxon>
        <taxon>Pseudogracilibacillus</taxon>
    </lineage>
</organism>
<dbReference type="Gene3D" id="3.20.20.70">
    <property type="entry name" value="Aldolase class I"/>
    <property type="match status" value="1"/>
</dbReference>
<accession>A0A9D1PNI3</accession>
<comment type="pathway">
    <text evidence="1">Amine and polyamine degradation; ethanolamine degradation.</text>
</comment>
<dbReference type="EC" id="4.3.1.7" evidence="1"/>
<dbReference type="GO" id="GO:0046336">
    <property type="term" value="P:ethanolamine catabolic process"/>
    <property type="evidence" value="ECO:0007669"/>
    <property type="project" value="UniProtKB-UniRule"/>
</dbReference>
<dbReference type="GO" id="GO:0031471">
    <property type="term" value="C:ethanolamine degradation polyhedral organelle"/>
    <property type="evidence" value="ECO:0007669"/>
    <property type="project" value="UniProtKB-UniRule"/>
</dbReference>
<evidence type="ECO:0000313" key="3">
    <source>
        <dbReference type="Proteomes" id="UP000823937"/>
    </source>
</evidence>
<feature type="binding site" evidence="1">
    <location>
        <position position="246"/>
    </location>
    <ligand>
        <name>adenosylcob(III)alamin</name>
        <dbReference type="ChEBI" id="CHEBI:18408"/>
    </ligand>
</feature>
<feature type="binding site" evidence="1">
    <location>
        <position position="295"/>
    </location>
    <ligand>
        <name>adenosylcob(III)alamin</name>
        <dbReference type="ChEBI" id="CHEBI:18408"/>
    </ligand>
</feature>
<sequence length="453" mass="50212">MKLQINLGGEHYTFKNLKELLAKANEEKSGDRLAKIAAETVQERVAAKYLVADLLLHEIRNEPLIDPEDDEVSRIIENDINEKIYGEIKNWSVSELREYILRNDVGNRELMRISRGLTSEMIAAVTKLMSNLDLVHAANKIEVITTSNISIGHKGTLNSRLQPNHPTDNIDGIITSLKEGLSYGIGDAVLGINPVDDSVESVKRVFHATKDFMEKWEIPGQNSVLAHVTTQMKAIEQGAPADMIFQSIAGTEKANRSFGISAELIGEANQLAKEQGTGTGPNMMYFETGQGSELSAEAHFDIDQVTLESRNYGFARHYNPFIVNTVVGFIGPEYLYDSKQVIRAGLEDHFMGKMHGLPMGVDICYTNHIKADQNDNENLGVLLTAAGVNFIIAAPMGDDVMLNYQSMSYHDVATLLKTFQKSPAPEYLAWLEKMGIYENGQLSDRAGDLTIFD</sequence>
<dbReference type="GO" id="GO:0006520">
    <property type="term" value="P:amino acid metabolic process"/>
    <property type="evidence" value="ECO:0007669"/>
    <property type="project" value="InterPro"/>
</dbReference>
<feature type="binding site" evidence="1">
    <location>
        <position position="287"/>
    </location>
    <ligand>
        <name>substrate</name>
    </ligand>
</feature>
<reference evidence="2" key="2">
    <citation type="submission" date="2021-04" db="EMBL/GenBank/DDBJ databases">
        <authorList>
            <person name="Gilroy R."/>
        </authorList>
    </citation>
    <scope>NUCLEOTIDE SEQUENCE</scope>
    <source>
        <strain evidence="2">CHK169-2315</strain>
    </source>
</reference>
<dbReference type="Gene3D" id="2.30.170.30">
    <property type="entry name" value="ethanolamine ammonia-lyase heavy chain domain like"/>
    <property type="match status" value="1"/>
</dbReference>
<dbReference type="InterPro" id="IPR013785">
    <property type="entry name" value="Aldolase_TIM"/>
</dbReference>
<reference evidence="2" key="1">
    <citation type="journal article" date="2021" name="PeerJ">
        <title>Extensive microbial diversity within the chicken gut microbiome revealed by metagenomics and culture.</title>
        <authorList>
            <person name="Gilroy R."/>
            <person name="Ravi A."/>
            <person name="Getino M."/>
            <person name="Pursley I."/>
            <person name="Horton D.L."/>
            <person name="Alikhan N.F."/>
            <person name="Baker D."/>
            <person name="Gharbi K."/>
            <person name="Hall N."/>
            <person name="Watson M."/>
            <person name="Adriaenssens E.M."/>
            <person name="Foster-Nyarko E."/>
            <person name="Jarju S."/>
            <person name="Secka A."/>
            <person name="Antonio M."/>
            <person name="Oren A."/>
            <person name="Chaudhuri R.R."/>
            <person name="La Ragione R."/>
            <person name="Hildebrand F."/>
            <person name="Pallen M.J."/>
        </authorList>
    </citation>
    <scope>NUCLEOTIDE SEQUENCE</scope>
    <source>
        <strain evidence="2">CHK169-2315</strain>
    </source>
</reference>
<dbReference type="PANTHER" id="PTHR39329">
    <property type="entry name" value="ETHANOLAMINE AMMONIA-LYASE HEAVY CHAIN"/>
    <property type="match status" value="1"/>
</dbReference>
<dbReference type="NCBIfam" id="NF011649">
    <property type="entry name" value="PRK15067.1"/>
    <property type="match status" value="1"/>
</dbReference>
<comment type="subcellular location">
    <subcellularLocation>
        <location evidence="1">Bacterial microcompartment</location>
    </subcellularLocation>
</comment>
<feature type="binding site" evidence="1">
    <location>
        <position position="362"/>
    </location>
    <ligand>
        <name>substrate</name>
    </ligand>
</feature>
<comment type="caution">
    <text evidence="2">The sequence shown here is derived from an EMBL/GenBank/DDBJ whole genome shotgun (WGS) entry which is preliminary data.</text>
</comment>
<dbReference type="PANTHER" id="PTHR39329:SF1">
    <property type="entry name" value="ETHANOLAMINE AMMONIA-LYASE LARGE SUBUNIT"/>
    <property type="match status" value="1"/>
</dbReference>
<protein>
    <recommendedName>
        <fullName evidence="1">Ethanolamine ammonia-lyase large subunit</fullName>
        <shortName evidence="1">EAL large subunit</shortName>
        <ecNumber evidence="1">4.3.1.7</ecNumber>
    </recommendedName>
</protein>
<comment type="function">
    <text evidence="1">Catalyzes the deamination of various vicinal amino-alcohols to oxo compounds. Allows this organism to utilize ethanolamine as the sole source of nitrogen and carbon in the presence of vitamin B12.</text>
</comment>
<dbReference type="EMBL" id="DXHX01000167">
    <property type="protein sequence ID" value="HIV75705.1"/>
    <property type="molecule type" value="Genomic_DNA"/>
</dbReference>
<dbReference type="GO" id="GO:0005829">
    <property type="term" value="C:cytosol"/>
    <property type="evidence" value="ECO:0007669"/>
    <property type="project" value="TreeGrafter"/>
</dbReference>
<dbReference type="PIRSF" id="PIRSF018788">
    <property type="entry name" value="EutB"/>
    <property type="match status" value="1"/>
</dbReference>
<feature type="binding site" evidence="1">
    <location>
        <position position="193"/>
    </location>
    <ligand>
        <name>substrate</name>
    </ligand>
</feature>
<dbReference type="Gene3D" id="1.10.220.70">
    <property type="entry name" value="lyase"/>
    <property type="match status" value="1"/>
</dbReference>
<comment type="cofactor">
    <cofactor evidence="1">
        <name>adenosylcob(III)alamin</name>
        <dbReference type="ChEBI" id="CHEBI:18408"/>
    </cofactor>
    <text evidence="1">Binds between the large and small subunits.</text>
</comment>
<feature type="binding site" evidence="1">
    <location>
        <position position="194"/>
    </location>
    <ligand>
        <name>adenosylcob(III)alamin</name>
        <dbReference type="ChEBI" id="CHEBI:18408"/>
    </ligand>
</feature>
<keyword evidence="1" id="KW-0456">Lyase</keyword>
<proteinExistence type="inferred from homology"/>
<comment type="similarity">
    <text evidence="1">Belongs to the EutB family.</text>
</comment>
<dbReference type="InterPro" id="IPR010628">
    <property type="entry name" value="EutB"/>
</dbReference>
<dbReference type="InterPro" id="IPR044939">
    <property type="entry name" value="EutB_dom_2_sf"/>
</dbReference>
<dbReference type="Proteomes" id="UP000823937">
    <property type="component" value="Unassembled WGS sequence"/>
</dbReference>
<dbReference type="GO" id="GO:0031419">
    <property type="term" value="F:cobalamin binding"/>
    <property type="evidence" value="ECO:0007669"/>
    <property type="project" value="UniProtKB-UniRule"/>
</dbReference>
<comment type="subunit">
    <text evidence="1">The basic unit is a heterodimer which dimerizes to form tetramers. The heterotetramers trimerize; 6 large subunits form a core ring with 6 small subunits projecting outwards.</text>
</comment>
<dbReference type="AlphaFoldDB" id="A0A9D1PNI3"/>
<feature type="binding site" evidence="1">
    <location>
        <begin position="160"/>
        <end position="162"/>
    </location>
    <ligand>
        <name>substrate</name>
    </ligand>
</feature>
<dbReference type="GO" id="GO:0008851">
    <property type="term" value="F:ethanolamine ammonia-lyase activity"/>
    <property type="evidence" value="ECO:0007669"/>
    <property type="project" value="UniProtKB-UniRule"/>
</dbReference>
<dbReference type="Pfam" id="PF06751">
    <property type="entry name" value="EutB"/>
    <property type="match status" value="1"/>
</dbReference>
<evidence type="ECO:0000256" key="1">
    <source>
        <dbReference type="HAMAP-Rule" id="MF_00861"/>
    </source>
</evidence>
<keyword evidence="1" id="KW-0846">Cobalamin</keyword>
<dbReference type="HAMAP" id="MF_00861">
    <property type="entry name" value="EutB"/>
    <property type="match status" value="1"/>
</dbReference>
<comment type="catalytic activity">
    <reaction evidence="1">
        <text>ethanolamine = acetaldehyde + NH4(+)</text>
        <dbReference type="Rhea" id="RHEA:15313"/>
        <dbReference type="ChEBI" id="CHEBI:15343"/>
        <dbReference type="ChEBI" id="CHEBI:28938"/>
        <dbReference type="ChEBI" id="CHEBI:57603"/>
        <dbReference type="EC" id="4.3.1.7"/>
    </reaction>
</comment>
<dbReference type="GO" id="GO:0009350">
    <property type="term" value="C:ethanolamine ammonia-lyase complex"/>
    <property type="evidence" value="ECO:0007669"/>
    <property type="project" value="UniProtKB-UniRule"/>
</dbReference>
<name>A0A9D1PNI3_9BACI</name>
<evidence type="ECO:0000313" key="2">
    <source>
        <dbReference type="EMBL" id="HIV75705.1"/>
    </source>
</evidence>
<keyword evidence="1" id="KW-0170">Cobalt</keyword>
<gene>
    <name evidence="1" type="primary">eutB</name>
    <name evidence="2" type="ORF">H9895_11580</name>
</gene>
<feature type="binding site" evidence="1">
    <location>
        <position position="401"/>
    </location>
    <ligand>
        <name>adenosylcob(III)alamin</name>
        <dbReference type="ChEBI" id="CHEBI:18408"/>
    </ligand>
</feature>
<keyword evidence="1" id="KW-1283">Bacterial microcompartment</keyword>